<evidence type="ECO:0000313" key="2">
    <source>
        <dbReference type="Proteomes" id="UP000774935"/>
    </source>
</evidence>
<sequence>MNLKQQLKEKNYFLKKAYEAAYEYAPSSPLSVSLDPFEFGKSIGYDEAQTERIMLELVEDGYVQSSLGLGMLIVTKFGLKYLRDIEDEPLTATMEADANQRLDKINANNSQTPFMKQFEKLDLILRELYKYKNDGKYYSIEHICYSLNIPLDSSLEINKIAHRLKDDGFINAMFRLNDCMAELTSYGIEYCEEDSYSYSGHSIITNNYSISIVNSPNANIVNQSNNVTITQNIGEVTQAIEKIRETIATDYTIEKERAAEILECLNEIQESVKENKRPKFAIKSLFDMTSGISSIASWLTVLGQFGGVIPIPS</sequence>
<dbReference type="RefSeq" id="WP_199110355.1">
    <property type="nucleotide sequence ID" value="NZ_JAHWXQ010000003.1"/>
</dbReference>
<dbReference type="EMBL" id="JAHWXQ010000003">
    <property type="protein sequence ID" value="MBW3365843.1"/>
    <property type="molecule type" value="Genomic_DNA"/>
</dbReference>
<accession>A0ABS6XCZ1</accession>
<organism evidence="1 2">
    <name type="scientific">Pontibacter populi</name>
    <dbReference type="NCBI Taxonomy" id="890055"/>
    <lineage>
        <taxon>Bacteria</taxon>
        <taxon>Pseudomonadati</taxon>
        <taxon>Bacteroidota</taxon>
        <taxon>Cytophagia</taxon>
        <taxon>Cytophagales</taxon>
        <taxon>Hymenobacteraceae</taxon>
        <taxon>Pontibacter</taxon>
    </lineage>
</organism>
<comment type="caution">
    <text evidence="1">The sequence shown here is derived from an EMBL/GenBank/DDBJ whole genome shotgun (WGS) entry which is preliminary data.</text>
</comment>
<proteinExistence type="predicted"/>
<dbReference type="Proteomes" id="UP000774935">
    <property type="component" value="Unassembled WGS sequence"/>
</dbReference>
<evidence type="ECO:0000313" key="1">
    <source>
        <dbReference type="EMBL" id="MBW3365843.1"/>
    </source>
</evidence>
<protein>
    <submittedName>
        <fullName evidence="1">Uncharacterized protein</fullName>
    </submittedName>
</protein>
<name>A0ABS6XCZ1_9BACT</name>
<reference evidence="1 2" key="1">
    <citation type="submission" date="2021-07" db="EMBL/GenBank/DDBJ databases">
        <authorList>
            <person name="Kim M.K."/>
        </authorList>
    </citation>
    <scope>NUCLEOTIDE SEQUENCE [LARGE SCALE GENOMIC DNA]</scope>
    <source>
        <strain evidence="1 2">HLY7-15</strain>
    </source>
</reference>
<keyword evidence="2" id="KW-1185">Reference proteome</keyword>
<gene>
    <name evidence="1" type="ORF">KYK27_12350</name>
</gene>